<evidence type="ECO:0000256" key="2">
    <source>
        <dbReference type="ARBA" id="ARBA00023204"/>
    </source>
</evidence>
<gene>
    <name evidence="3" type="ORF">EDD32_3427</name>
</gene>
<accession>A0A3N4ZTW4</accession>
<name>A0A3N4ZTW4_9MICO</name>
<dbReference type="GO" id="GO:0032131">
    <property type="term" value="F:alkylated DNA binding"/>
    <property type="evidence" value="ECO:0007669"/>
    <property type="project" value="TreeGrafter"/>
</dbReference>
<evidence type="ECO:0000313" key="4">
    <source>
        <dbReference type="Proteomes" id="UP000280726"/>
    </source>
</evidence>
<keyword evidence="2" id="KW-0234">DNA repair</keyword>
<comment type="caution">
    <text evidence="3">The sequence shown here is derived from an EMBL/GenBank/DDBJ whole genome shotgun (WGS) entry which is preliminary data.</text>
</comment>
<evidence type="ECO:0000313" key="3">
    <source>
        <dbReference type="EMBL" id="RPF28878.1"/>
    </source>
</evidence>
<dbReference type="AlphaFoldDB" id="A0A3N4ZTW4"/>
<keyword evidence="4" id="KW-1185">Reference proteome</keyword>
<dbReference type="GO" id="GO:0032993">
    <property type="term" value="C:protein-DNA complex"/>
    <property type="evidence" value="ECO:0007669"/>
    <property type="project" value="TreeGrafter"/>
</dbReference>
<dbReference type="GO" id="GO:0005737">
    <property type="term" value="C:cytoplasm"/>
    <property type="evidence" value="ECO:0007669"/>
    <property type="project" value="TreeGrafter"/>
</dbReference>
<dbReference type="Proteomes" id="UP000280726">
    <property type="component" value="Unassembled WGS sequence"/>
</dbReference>
<dbReference type="Gene3D" id="1.10.340.30">
    <property type="entry name" value="Hypothetical protein, domain 2"/>
    <property type="match status" value="1"/>
</dbReference>
<dbReference type="GO" id="GO:0043916">
    <property type="term" value="F:DNA-7-methylguanine glycosylase activity"/>
    <property type="evidence" value="ECO:0007669"/>
    <property type="project" value="TreeGrafter"/>
</dbReference>
<protein>
    <submittedName>
        <fullName evidence="3">3-methyladenine DNA glycosylase/8-oxoguanine DNA glycosylase</fullName>
    </submittedName>
</protein>
<dbReference type="GO" id="GO:0006307">
    <property type="term" value="P:DNA alkylation repair"/>
    <property type="evidence" value="ECO:0007669"/>
    <property type="project" value="TreeGrafter"/>
</dbReference>
<sequence length="291" mass="31509">MAQQLAVLRHGPGDPTFLAAAHGAAWRGVRTPVGTATLRLSLRPADGEVLATAWGDGADWVLDAVPAMLGAGDDPSGFRAERHPVVDRLRRAHPHWRVPRTGLVMESLVPAVIEQKVTGSEAFAGYRRLVRRFGEPAPGPGAGLGLRVQPAPAALVAIPSWEWLRLGIDHSRSSTIVAAARRADALERTLQRDHAGADRGLRSIPGIGVWTSAEVRVRAHGDPDAVSFGDYNVAKDVGYALTGRRTDDAGMAELLEPFRGHRYRVQRLVELSGIRHQRFGPRMPLRAHLPV</sequence>
<evidence type="ECO:0000256" key="1">
    <source>
        <dbReference type="ARBA" id="ARBA00022763"/>
    </source>
</evidence>
<dbReference type="SUPFAM" id="SSF48150">
    <property type="entry name" value="DNA-glycosylase"/>
    <property type="match status" value="1"/>
</dbReference>
<dbReference type="PANTHER" id="PTHR43003">
    <property type="entry name" value="DNA-3-METHYLADENINE GLYCOSYLASE"/>
    <property type="match status" value="1"/>
</dbReference>
<proteinExistence type="predicted"/>
<dbReference type="InterPro" id="IPR011257">
    <property type="entry name" value="DNA_glycosylase"/>
</dbReference>
<dbReference type="PANTHER" id="PTHR43003:SF6">
    <property type="entry name" value="DNA GLYCOSYLASE"/>
    <property type="match status" value="1"/>
</dbReference>
<reference evidence="3 4" key="1">
    <citation type="submission" date="2018-11" db="EMBL/GenBank/DDBJ databases">
        <title>Sequencing the genomes of 1000 actinobacteria strains.</title>
        <authorList>
            <person name="Klenk H.-P."/>
        </authorList>
    </citation>
    <scope>NUCLEOTIDE SEQUENCE [LARGE SCALE GENOMIC DNA]</scope>
    <source>
        <strain evidence="3 4">DSM 14418</strain>
    </source>
</reference>
<dbReference type="EMBL" id="RKRA01000001">
    <property type="protein sequence ID" value="RPF28878.1"/>
    <property type="molecule type" value="Genomic_DNA"/>
</dbReference>
<dbReference type="InterPro" id="IPR051912">
    <property type="entry name" value="Alkylbase_DNA_Glycosylase/TA"/>
</dbReference>
<dbReference type="GO" id="GO:0008725">
    <property type="term" value="F:DNA-3-methyladenine glycosylase activity"/>
    <property type="evidence" value="ECO:0007669"/>
    <property type="project" value="TreeGrafter"/>
</dbReference>
<organism evidence="3 4">
    <name type="scientific">Georgenia muralis</name>
    <dbReference type="NCBI Taxonomy" id="154117"/>
    <lineage>
        <taxon>Bacteria</taxon>
        <taxon>Bacillati</taxon>
        <taxon>Actinomycetota</taxon>
        <taxon>Actinomycetes</taxon>
        <taxon>Micrococcales</taxon>
        <taxon>Bogoriellaceae</taxon>
        <taxon>Georgenia</taxon>
    </lineage>
</organism>
<keyword evidence="1" id="KW-0227">DNA damage</keyword>
<dbReference type="GO" id="GO:0006285">
    <property type="term" value="P:base-excision repair, AP site formation"/>
    <property type="evidence" value="ECO:0007669"/>
    <property type="project" value="TreeGrafter"/>
</dbReference>